<keyword evidence="4" id="KW-0663">Pyridoxal phosphate</keyword>
<dbReference type="InterPro" id="IPR001926">
    <property type="entry name" value="TrpB-like_PALP"/>
</dbReference>
<dbReference type="Gene3D" id="3.40.50.1100">
    <property type="match status" value="2"/>
</dbReference>
<protein>
    <recommendedName>
        <fullName evidence="3">threonine ammonia-lyase</fullName>
        <ecNumber evidence="3">4.3.1.19</ecNumber>
    </recommendedName>
</protein>
<comment type="cofactor">
    <cofactor evidence="1">
        <name>pyridoxal 5'-phosphate</name>
        <dbReference type="ChEBI" id="CHEBI:597326"/>
    </cofactor>
</comment>
<evidence type="ECO:0000259" key="7">
    <source>
        <dbReference type="PROSITE" id="PS51671"/>
    </source>
</evidence>
<feature type="region of interest" description="Disordered" evidence="6">
    <location>
        <begin position="1"/>
        <end position="24"/>
    </location>
</feature>
<dbReference type="GO" id="GO:0006565">
    <property type="term" value="P:L-serine catabolic process"/>
    <property type="evidence" value="ECO:0007669"/>
    <property type="project" value="TreeGrafter"/>
</dbReference>
<name>A0AAP2Z177_9EURY</name>
<dbReference type="GO" id="GO:0003941">
    <property type="term" value="F:L-serine ammonia-lyase activity"/>
    <property type="evidence" value="ECO:0007669"/>
    <property type="project" value="TreeGrafter"/>
</dbReference>
<dbReference type="FunFam" id="3.40.50.1100:FF:000005">
    <property type="entry name" value="Threonine dehydratase catabolic"/>
    <property type="match status" value="1"/>
</dbReference>
<dbReference type="InterPro" id="IPR005789">
    <property type="entry name" value="Thr_deHydtase_catblc"/>
</dbReference>
<dbReference type="InterPro" id="IPR045865">
    <property type="entry name" value="ACT-like_dom_sf"/>
</dbReference>
<evidence type="ECO:0000256" key="5">
    <source>
        <dbReference type="ARBA" id="ARBA00023239"/>
    </source>
</evidence>
<dbReference type="EMBL" id="JAOPKA010000012">
    <property type="protein sequence ID" value="MCU4742997.1"/>
    <property type="molecule type" value="Genomic_DNA"/>
</dbReference>
<dbReference type="EC" id="4.3.1.19" evidence="3"/>
<dbReference type="PROSITE" id="PS51671">
    <property type="entry name" value="ACT"/>
    <property type="match status" value="1"/>
</dbReference>
<feature type="compositionally biased region" description="Low complexity" evidence="6">
    <location>
        <begin position="1"/>
        <end position="11"/>
    </location>
</feature>
<dbReference type="InterPro" id="IPR044561">
    <property type="entry name" value="ACT_ThrD-II-like"/>
</dbReference>
<keyword evidence="5 8" id="KW-0456">Lyase</keyword>
<evidence type="ECO:0000313" key="9">
    <source>
        <dbReference type="Proteomes" id="UP001321018"/>
    </source>
</evidence>
<dbReference type="NCBIfam" id="TIGR01127">
    <property type="entry name" value="ilvA_1Cterm"/>
    <property type="match status" value="1"/>
</dbReference>
<evidence type="ECO:0000256" key="2">
    <source>
        <dbReference type="ARBA" id="ARBA00010869"/>
    </source>
</evidence>
<gene>
    <name evidence="8" type="primary">ilvA</name>
    <name evidence="8" type="ORF">OB960_16545</name>
</gene>
<evidence type="ECO:0000256" key="3">
    <source>
        <dbReference type="ARBA" id="ARBA00012096"/>
    </source>
</evidence>
<reference evidence="8" key="1">
    <citation type="submission" date="2022-09" db="EMBL/GenBank/DDBJ databases">
        <title>Enrichment on poylsaccharides allowed isolation of novel metabolic and taxonomic groups of Haloarchaea.</title>
        <authorList>
            <person name="Sorokin D.Y."/>
            <person name="Elcheninov A.G."/>
            <person name="Khizhniak T.V."/>
            <person name="Kolganova T.V."/>
            <person name="Kublanov I.V."/>
        </authorList>
    </citation>
    <scope>NUCLEOTIDE SEQUENCE</scope>
    <source>
        <strain evidence="8">AArc-xg1-1</strain>
    </source>
</reference>
<dbReference type="Proteomes" id="UP001321018">
    <property type="component" value="Unassembled WGS sequence"/>
</dbReference>
<dbReference type="Pfam" id="PF00291">
    <property type="entry name" value="PALP"/>
    <property type="match status" value="1"/>
</dbReference>
<proteinExistence type="inferred from homology"/>
<dbReference type="GO" id="GO:0004794">
    <property type="term" value="F:threonine deaminase activity"/>
    <property type="evidence" value="ECO:0007669"/>
    <property type="project" value="UniProtKB-EC"/>
</dbReference>
<dbReference type="Gene3D" id="3.30.70.260">
    <property type="match status" value="1"/>
</dbReference>
<evidence type="ECO:0000313" key="8">
    <source>
        <dbReference type="EMBL" id="MCU4742997.1"/>
    </source>
</evidence>
<evidence type="ECO:0000256" key="1">
    <source>
        <dbReference type="ARBA" id="ARBA00001933"/>
    </source>
</evidence>
<dbReference type="Pfam" id="PF01842">
    <property type="entry name" value="ACT"/>
    <property type="match status" value="1"/>
</dbReference>
<sequence length="424" mass="44913">MGNTNTNTNTNADPDDDSGPRVTASDVRAAAERFDDDSIVQRTPVETSRSLSRTVDGDVRLKMEHLQRTGSFKPRGAYNRLQTLAARDDVEHVVAASAGNHAQGVALAARKTGLPATIVMPKNAPQTKIDATRGYGAEVVLEGIDFRAAVEHARTLADRAETEFVHAFDDPEIVAGNGTVALELVEDVPEMETVIVPIGGGGLIGGMGAALAAARPDVRLIGVQAESVATVPDSLQKGRPQSLEEGTTIADGIATGGISALTFELIDAHVDEVVTVTDEELAHGILVLLERAKQLVEGAGAAPVAALLSGRIDVADETAVAVLSGGNLDLTMLDTLLTYELTARSQHIRLEVRIRDEPGVMQELSGIIAELGANIRAVDHVRSDDRLDVGQAFLEFVVETSGRGHADAIREQITEHGYEVERVN</sequence>
<dbReference type="CDD" id="cd04886">
    <property type="entry name" value="ACT_ThrD-II-like"/>
    <property type="match status" value="1"/>
</dbReference>
<dbReference type="GO" id="GO:0009097">
    <property type="term" value="P:isoleucine biosynthetic process"/>
    <property type="evidence" value="ECO:0007669"/>
    <property type="project" value="TreeGrafter"/>
</dbReference>
<comment type="caution">
    <text evidence="8">The sequence shown here is derived from an EMBL/GenBank/DDBJ whole genome shotgun (WGS) entry which is preliminary data.</text>
</comment>
<dbReference type="AlphaFoldDB" id="A0AAP2Z177"/>
<evidence type="ECO:0000256" key="6">
    <source>
        <dbReference type="SAM" id="MobiDB-lite"/>
    </source>
</evidence>
<dbReference type="InterPro" id="IPR002912">
    <property type="entry name" value="ACT_dom"/>
</dbReference>
<dbReference type="CDD" id="cd01562">
    <property type="entry name" value="Thr-dehyd"/>
    <property type="match status" value="1"/>
</dbReference>
<dbReference type="InterPro" id="IPR036052">
    <property type="entry name" value="TrpB-like_PALP_sf"/>
</dbReference>
<dbReference type="SUPFAM" id="SSF53686">
    <property type="entry name" value="Tryptophan synthase beta subunit-like PLP-dependent enzymes"/>
    <property type="match status" value="1"/>
</dbReference>
<comment type="similarity">
    <text evidence="2">Belongs to the serine/threonine dehydratase family.</text>
</comment>
<dbReference type="GO" id="GO:0006567">
    <property type="term" value="P:L-threonine catabolic process"/>
    <property type="evidence" value="ECO:0007669"/>
    <property type="project" value="InterPro"/>
</dbReference>
<accession>A0AAP2Z177</accession>
<evidence type="ECO:0000256" key="4">
    <source>
        <dbReference type="ARBA" id="ARBA00022898"/>
    </source>
</evidence>
<dbReference type="PANTHER" id="PTHR48078">
    <property type="entry name" value="THREONINE DEHYDRATASE, MITOCHONDRIAL-RELATED"/>
    <property type="match status" value="1"/>
</dbReference>
<organism evidence="8 9">
    <name type="scientific">Natronoglomus mannanivorans</name>
    <dbReference type="NCBI Taxonomy" id="2979990"/>
    <lineage>
        <taxon>Archaea</taxon>
        <taxon>Methanobacteriati</taxon>
        <taxon>Methanobacteriota</taxon>
        <taxon>Stenosarchaea group</taxon>
        <taxon>Halobacteria</taxon>
        <taxon>Halobacteriales</taxon>
        <taxon>Natrialbaceae</taxon>
        <taxon>Natronoglomus</taxon>
    </lineage>
</organism>
<feature type="domain" description="ACT" evidence="7">
    <location>
        <begin position="349"/>
        <end position="424"/>
    </location>
</feature>
<dbReference type="SUPFAM" id="SSF55021">
    <property type="entry name" value="ACT-like"/>
    <property type="match status" value="1"/>
</dbReference>
<dbReference type="RefSeq" id="WP_338004813.1">
    <property type="nucleotide sequence ID" value="NZ_JAOPKA010000012.1"/>
</dbReference>
<dbReference type="InterPro" id="IPR050147">
    <property type="entry name" value="Ser/Thr_Dehydratase"/>
</dbReference>
<dbReference type="PANTHER" id="PTHR48078:SF6">
    <property type="entry name" value="L-THREONINE DEHYDRATASE CATABOLIC TDCB"/>
    <property type="match status" value="1"/>
</dbReference>